<reference evidence="3 4" key="1">
    <citation type="submission" date="2024-01" db="EMBL/GenBank/DDBJ databases">
        <title>Comparative genomics of Cryptococcus and Kwoniella reveals pathogenesis evolution and contrasting modes of karyotype evolution via chromosome fusion or intercentromeric recombination.</title>
        <authorList>
            <person name="Coelho M.A."/>
            <person name="David-Palma M."/>
            <person name="Shea T."/>
            <person name="Bowers K."/>
            <person name="McGinley-Smith S."/>
            <person name="Mohammad A.W."/>
            <person name="Gnirke A."/>
            <person name="Yurkov A.M."/>
            <person name="Nowrousian M."/>
            <person name="Sun S."/>
            <person name="Cuomo C.A."/>
            <person name="Heitman J."/>
        </authorList>
    </citation>
    <scope>NUCLEOTIDE SEQUENCE [LARGE SCALE GENOMIC DNA]</scope>
    <source>
        <strain evidence="3">CBS 11374</strain>
    </source>
</reference>
<sequence length="92" mass="8757">MRNAVVLLSSILALSISGAAVPLQIRCPGLSVLDDSTILSPSGSIDGSGNGNGNPVASGNGNPSATGNGNPSAVGNGNDNVNPSAKGNGDGE</sequence>
<feature type="chain" id="PRO_5046842292" evidence="2">
    <location>
        <begin position="20"/>
        <end position="92"/>
    </location>
</feature>
<feature type="compositionally biased region" description="Polar residues" evidence="1">
    <location>
        <begin position="55"/>
        <end position="85"/>
    </location>
</feature>
<feature type="region of interest" description="Disordered" evidence="1">
    <location>
        <begin position="38"/>
        <end position="92"/>
    </location>
</feature>
<organism evidence="3 4">
    <name type="scientific">Kwoniella shivajii</name>
    <dbReference type="NCBI Taxonomy" id="564305"/>
    <lineage>
        <taxon>Eukaryota</taxon>
        <taxon>Fungi</taxon>
        <taxon>Dikarya</taxon>
        <taxon>Basidiomycota</taxon>
        <taxon>Agaricomycotina</taxon>
        <taxon>Tremellomycetes</taxon>
        <taxon>Tremellales</taxon>
        <taxon>Cryptococcaceae</taxon>
        <taxon>Kwoniella</taxon>
    </lineage>
</organism>
<name>A0ABZ1CUG3_9TREE</name>
<dbReference type="GeneID" id="87954369"/>
<protein>
    <submittedName>
        <fullName evidence="3">Uncharacterized protein</fullName>
    </submittedName>
</protein>
<gene>
    <name evidence="3" type="ORF">IL334_002238</name>
</gene>
<feature type="signal peptide" evidence="2">
    <location>
        <begin position="1"/>
        <end position="19"/>
    </location>
</feature>
<dbReference type="Proteomes" id="UP001329825">
    <property type="component" value="Chromosome 3"/>
</dbReference>
<dbReference type="EMBL" id="CP141883">
    <property type="protein sequence ID" value="WRT65295.1"/>
    <property type="molecule type" value="Genomic_DNA"/>
</dbReference>
<evidence type="ECO:0000313" key="4">
    <source>
        <dbReference type="Proteomes" id="UP001329825"/>
    </source>
</evidence>
<evidence type="ECO:0000256" key="2">
    <source>
        <dbReference type="SAM" id="SignalP"/>
    </source>
</evidence>
<keyword evidence="2" id="KW-0732">Signal</keyword>
<keyword evidence="4" id="KW-1185">Reference proteome</keyword>
<evidence type="ECO:0000256" key="1">
    <source>
        <dbReference type="SAM" id="MobiDB-lite"/>
    </source>
</evidence>
<accession>A0ABZ1CUG3</accession>
<dbReference type="RefSeq" id="XP_062790035.1">
    <property type="nucleotide sequence ID" value="XM_062933984.1"/>
</dbReference>
<evidence type="ECO:0000313" key="3">
    <source>
        <dbReference type="EMBL" id="WRT65295.1"/>
    </source>
</evidence>
<proteinExistence type="predicted"/>